<evidence type="ECO:0000313" key="2">
    <source>
        <dbReference type="Proteomes" id="UP001232445"/>
    </source>
</evidence>
<comment type="caution">
    <text evidence="1">The sequence shown here is derived from an EMBL/GenBank/DDBJ whole genome shotgun (WGS) entry which is preliminary data.</text>
</comment>
<protein>
    <submittedName>
        <fullName evidence="1">Uncharacterized protein</fullName>
    </submittedName>
</protein>
<sequence length="36" mass="4167">MDVIRDIMATIAAGLLAYKTILEIRQMKKRSSDEER</sequence>
<accession>A0ABU0CV29</accession>
<gene>
    <name evidence="1" type="ORF">J2S00_003086</name>
</gene>
<keyword evidence="2" id="KW-1185">Reference proteome</keyword>
<reference evidence="1 2" key="1">
    <citation type="submission" date="2023-07" db="EMBL/GenBank/DDBJ databases">
        <title>Genomic Encyclopedia of Type Strains, Phase IV (KMG-IV): sequencing the most valuable type-strain genomes for metagenomic binning, comparative biology and taxonomic classification.</title>
        <authorList>
            <person name="Goeker M."/>
        </authorList>
    </citation>
    <scope>NUCLEOTIDE SEQUENCE [LARGE SCALE GENOMIC DNA]</scope>
    <source>
        <strain evidence="1 2">DSM 17740</strain>
    </source>
</reference>
<name>A0ABU0CV29_9BACI</name>
<dbReference type="EMBL" id="JAUSUQ010000012">
    <property type="protein sequence ID" value="MDQ0340281.1"/>
    <property type="molecule type" value="Genomic_DNA"/>
</dbReference>
<dbReference type="Proteomes" id="UP001232445">
    <property type="component" value="Unassembled WGS sequence"/>
</dbReference>
<organism evidence="1 2">
    <name type="scientific">Caldalkalibacillus uzonensis</name>
    <dbReference type="NCBI Taxonomy" id="353224"/>
    <lineage>
        <taxon>Bacteria</taxon>
        <taxon>Bacillati</taxon>
        <taxon>Bacillota</taxon>
        <taxon>Bacilli</taxon>
        <taxon>Bacillales</taxon>
        <taxon>Bacillaceae</taxon>
        <taxon>Caldalkalibacillus</taxon>
    </lineage>
</organism>
<evidence type="ECO:0000313" key="1">
    <source>
        <dbReference type="EMBL" id="MDQ0340281.1"/>
    </source>
</evidence>
<proteinExistence type="predicted"/>